<evidence type="ECO:0008006" key="3">
    <source>
        <dbReference type="Google" id="ProtNLM"/>
    </source>
</evidence>
<accession>A0ABM8BA72</accession>
<proteinExistence type="predicted"/>
<organism evidence="1 2">
    <name type="scientific">Bombiscardovia nodaiensis</name>
    <dbReference type="NCBI Taxonomy" id="2932181"/>
    <lineage>
        <taxon>Bacteria</taxon>
        <taxon>Bacillati</taxon>
        <taxon>Actinomycetota</taxon>
        <taxon>Actinomycetes</taxon>
        <taxon>Bifidobacteriales</taxon>
        <taxon>Bifidobacteriaceae</taxon>
        <taxon>Bombiscardovia</taxon>
    </lineage>
</organism>
<gene>
    <name evidence="1" type="ORF">KIM372_16740</name>
</gene>
<keyword evidence="2" id="KW-1185">Reference proteome</keyword>
<reference evidence="1 2" key="1">
    <citation type="journal article" date="2023" name="Microbiol. Spectr.">
        <title>Symbiosis of Carpenter Bees with Uncharacterized Lactic Acid Bacteria Showing NAD Auxotrophy.</title>
        <authorList>
            <person name="Kawasaki S."/>
            <person name="Ozawa K."/>
            <person name="Mori T."/>
            <person name="Yamamoto A."/>
            <person name="Ito M."/>
            <person name="Ohkuma M."/>
            <person name="Sakamoto M."/>
            <person name="Matsutani M."/>
        </authorList>
    </citation>
    <scope>NUCLEOTIDE SEQUENCE [LARGE SCALE GENOMIC DNA]</scope>
    <source>
        <strain evidence="1 2">Kim37-2</strain>
    </source>
</reference>
<dbReference type="Proteomes" id="UP001321766">
    <property type="component" value="Chromosome"/>
</dbReference>
<dbReference type="EMBL" id="AP026798">
    <property type="protein sequence ID" value="BDR53767.1"/>
    <property type="molecule type" value="Genomic_DNA"/>
</dbReference>
<evidence type="ECO:0000313" key="1">
    <source>
        <dbReference type="EMBL" id="BDR53767.1"/>
    </source>
</evidence>
<name>A0ABM8BA72_9BIFI</name>
<sequence>MHIYILMRMVSKNIYVSEQDLPLIQAASRQAGSLSAAVVEGLKLYLRTSADQADGFKPIELKVNEHGQVVRKRFTGKRLFRFDQQMGSRRQITEIYRSRKGKFALYQRSMPNWSTATGISGDRWTSPGPDQSVSRTLTIFDSLPGLAVQLPPDLADEVTAASQNTPVEELDI</sequence>
<dbReference type="NCBIfam" id="TIGR04342">
    <property type="entry name" value="EXLDI"/>
    <property type="match status" value="1"/>
</dbReference>
<protein>
    <recommendedName>
        <fullName evidence="3">EXLDI protein</fullName>
    </recommendedName>
</protein>
<evidence type="ECO:0000313" key="2">
    <source>
        <dbReference type="Proteomes" id="UP001321766"/>
    </source>
</evidence>
<dbReference type="InterPro" id="IPR027580">
    <property type="entry name" value="EXLDI"/>
</dbReference>